<gene>
    <name evidence="1" type="ORF">CR513_43259</name>
</gene>
<dbReference type="PANTHER" id="PTHR16083">
    <property type="entry name" value="LEUCINE RICH REPEAT CONTAINING PROTEIN"/>
    <property type="match status" value="1"/>
</dbReference>
<accession>A0A371FF37</accession>
<evidence type="ECO:0000313" key="2">
    <source>
        <dbReference type="Proteomes" id="UP000257109"/>
    </source>
</evidence>
<protein>
    <submittedName>
        <fullName evidence="1">Uncharacterized protein</fullName>
    </submittedName>
</protein>
<name>A0A371FF37_MUCPR</name>
<dbReference type="AlphaFoldDB" id="A0A371FF37"/>
<dbReference type="SUPFAM" id="SSF52058">
    <property type="entry name" value="L domain-like"/>
    <property type="match status" value="1"/>
</dbReference>
<dbReference type="OrthoDB" id="994226at2759"/>
<dbReference type="Proteomes" id="UP000257109">
    <property type="component" value="Unassembled WGS sequence"/>
</dbReference>
<dbReference type="EMBL" id="QJKJ01009408">
    <property type="protein sequence ID" value="RDX76723.1"/>
    <property type="molecule type" value="Genomic_DNA"/>
</dbReference>
<keyword evidence="2" id="KW-1185">Reference proteome</keyword>
<evidence type="ECO:0000313" key="1">
    <source>
        <dbReference type="EMBL" id="RDX76723.1"/>
    </source>
</evidence>
<organism evidence="1 2">
    <name type="scientific">Mucuna pruriens</name>
    <name type="common">Velvet bean</name>
    <name type="synonym">Dolichos pruriens</name>
    <dbReference type="NCBI Taxonomy" id="157652"/>
    <lineage>
        <taxon>Eukaryota</taxon>
        <taxon>Viridiplantae</taxon>
        <taxon>Streptophyta</taxon>
        <taxon>Embryophyta</taxon>
        <taxon>Tracheophyta</taxon>
        <taxon>Spermatophyta</taxon>
        <taxon>Magnoliopsida</taxon>
        <taxon>eudicotyledons</taxon>
        <taxon>Gunneridae</taxon>
        <taxon>Pentapetalae</taxon>
        <taxon>rosids</taxon>
        <taxon>fabids</taxon>
        <taxon>Fabales</taxon>
        <taxon>Fabaceae</taxon>
        <taxon>Papilionoideae</taxon>
        <taxon>50 kb inversion clade</taxon>
        <taxon>NPAAA clade</taxon>
        <taxon>indigoferoid/millettioid clade</taxon>
        <taxon>Phaseoleae</taxon>
        <taxon>Mucuna</taxon>
    </lineage>
</organism>
<dbReference type="PANTHER" id="PTHR16083:SF83">
    <property type="entry name" value="LEUCINE-RICH REPEAT-CONTAINING PROTEIN 40"/>
    <property type="match status" value="1"/>
</dbReference>
<reference evidence="1" key="1">
    <citation type="submission" date="2018-05" db="EMBL/GenBank/DDBJ databases">
        <title>Draft genome of Mucuna pruriens seed.</title>
        <authorList>
            <person name="Nnadi N.E."/>
            <person name="Vos R."/>
            <person name="Hasami M.H."/>
            <person name="Devisetty U.K."/>
            <person name="Aguiy J.C."/>
        </authorList>
    </citation>
    <scope>NUCLEOTIDE SEQUENCE [LARGE SCALE GENOMIC DNA]</scope>
    <source>
        <strain evidence="1">JCA_2017</strain>
    </source>
</reference>
<dbReference type="InterPro" id="IPR032675">
    <property type="entry name" value="LRR_dom_sf"/>
</dbReference>
<comment type="caution">
    <text evidence="1">The sequence shown here is derived from an EMBL/GenBank/DDBJ whole genome shotgun (WGS) entry which is preliminary data.</text>
</comment>
<sequence length="160" mass="18207">MLILKGCIELQKINPSIGLLRKLTFLNLKDCKSLVSLPNSILGLNSLEYLDLSGCSKLFITQLLGEARDGEVHIHSHSTLSDNKWWLLYSRAHKDSDILAENLVTDISDHMMVGAEFDVELKKYGCHFIYEQDLELSNLSMDSGNWSAWKYKFLALQENT</sequence>
<proteinExistence type="predicted"/>
<feature type="non-terminal residue" evidence="1">
    <location>
        <position position="1"/>
    </location>
</feature>
<dbReference type="Gene3D" id="3.80.10.10">
    <property type="entry name" value="Ribonuclease Inhibitor"/>
    <property type="match status" value="1"/>
</dbReference>